<name>A0A8J3NCA2_9ACTN</name>
<dbReference type="GO" id="GO:0043856">
    <property type="term" value="F:anti-sigma factor antagonist activity"/>
    <property type="evidence" value="ECO:0007669"/>
    <property type="project" value="InterPro"/>
</dbReference>
<dbReference type="InterPro" id="IPR003658">
    <property type="entry name" value="Anti-sigma_ant"/>
</dbReference>
<dbReference type="Gene3D" id="3.30.750.24">
    <property type="entry name" value="STAS domain"/>
    <property type="match status" value="1"/>
</dbReference>
<dbReference type="CDD" id="cd07043">
    <property type="entry name" value="STAS_anti-anti-sigma_factors"/>
    <property type="match status" value="1"/>
</dbReference>
<proteinExistence type="inferred from homology"/>
<evidence type="ECO:0000313" key="5">
    <source>
        <dbReference type="Proteomes" id="UP000612808"/>
    </source>
</evidence>
<feature type="domain" description="STAS" evidence="3">
    <location>
        <begin position="5"/>
        <end position="106"/>
    </location>
</feature>
<dbReference type="Pfam" id="PF01740">
    <property type="entry name" value="STAS"/>
    <property type="match status" value="1"/>
</dbReference>
<comment type="caution">
    <text evidence="4">The sequence shown here is derived from an EMBL/GenBank/DDBJ whole genome shotgun (WGS) entry which is preliminary data.</text>
</comment>
<sequence>MRPDLDISVRHEPEETVVALAGEIDIHTVSRLVSTVEESLEQHGPARLLLDMGQVTFCDSQGLGTLVVLNRTATRARSSLVLTNVGAFLTRLLEVTGLRHAFTIRP</sequence>
<evidence type="ECO:0000313" key="4">
    <source>
        <dbReference type="EMBL" id="GID13851.1"/>
    </source>
</evidence>
<evidence type="ECO:0000256" key="2">
    <source>
        <dbReference type="RuleBase" id="RU003749"/>
    </source>
</evidence>
<dbReference type="Proteomes" id="UP000612808">
    <property type="component" value="Unassembled WGS sequence"/>
</dbReference>
<dbReference type="AlphaFoldDB" id="A0A8J3NCA2"/>
<accession>A0A8J3NCA2</accession>
<protein>
    <recommendedName>
        <fullName evidence="2">Anti-sigma factor antagonist</fullName>
    </recommendedName>
</protein>
<organism evidence="4 5">
    <name type="scientific">Actinocatenispora rupis</name>
    <dbReference type="NCBI Taxonomy" id="519421"/>
    <lineage>
        <taxon>Bacteria</taxon>
        <taxon>Bacillati</taxon>
        <taxon>Actinomycetota</taxon>
        <taxon>Actinomycetes</taxon>
        <taxon>Micromonosporales</taxon>
        <taxon>Micromonosporaceae</taxon>
        <taxon>Actinocatenispora</taxon>
    </lineage>
</organism>
<dbReference type="SUPFAM" id="SSF52091">
    <property type="entry name" value="SpoIIaa-like"/>
    <property type="match status" value="1"/>
</dbReference>
<evidence type="ECO:0000259" key="3">
    <source>
        <dbReference type="PROSITE" id="PS50801"/>
    </source>
</evidence>
<evidence type="ECO:0000256" key="1">
    <source>
        <dbReference type="ARBA" id="ARBA00009013"/>
    </source>
</evidence>
<dbReference type="InterPro" id="IPR002645">
    <property type="entry name" value="STAS_dom"/>
</dbReference>
<dbReference type="EMBL" id="BOMB01000027">
    <property type="protein sequence ID" value="GID13851.1"/>
    <property type="molecule type" value="Genomic_DNA"/>
</dbReference>
<reference evidence="4" key="1">
    <citation type="submission" date="2021-01" db="EMBL/GenBank/DDBJ databases">
        <title>Whole genome shotgun sequence of Actinocatenispora rupis NBRC 107355.</title>
        <authorList>
            <person name="Komaki H."/>
            <person name="Tamura T."/>
        </authorList>
    </citation>
    <scope>NUCLEOTIDE SEQUENCE</scope>
    <source>
        <strain evidence="4">NBRC 107355</strain>
    </source>
</reference>
<dbReference type="InterPro" id="IPR036513">
    <property type="entry name" value="STAS_dom_sf"/>
</dbReference>
<dbReference type="NCBIfam" id="TIGR00377">
    <property type="entry name" value="ant_ant_sig"/>
    <property type="match status" value="1"/>
</dbReference>
<comment type="similarity">
    <text evidence="1 2">Belongs to the anti-sigma-factor antagonist family.</text>
</comment>
<keyword evidence="5" id="KW-1185">Reference proteome</keyword>
<gene>
    <name evidence="4" type="ORF">Aru02nite_47400</name>
</gene>
<dbReference type="PANTHER" id="PTHR33495:SF2">
    <property type="entry name" value="ANTI-SIGMA FACTOR ANTAGONIST TM_1081-RELATED"/>
    <property type="match status" value="1"/>
</dbReference>
<dbReference type="PROSITE" id="PS50801">
    <property type="entry name" value="STAS"/>
    <property type="match status" value="1"/>
</dbReference>
<dbReference type="RefSeq" id="WP_203661269.1">
    <property type="nucleotide sequence ID" value="NZ_BAAAZM010000014.1"/>
</dbReference>
<dbReference type="PANTHER" id="PTHR33495">
    <property type="entry name" value="ANTI-SIGMA FACTOR ANTAGONIST TM_1081-RELATED-RELATED"/>
    <property type="match status" value="1"/>
</dbReference>